<evidence type="ECO:0000256" key="4">
    <source>
        <dbReference type="ARBA" id="ARBA00022833"/>
    </source>
</evidence>
<dbReference type="PANTHER" id="PTHR23057">
    <property type="entry name" value="JUXTAPOSED WITH ANOTHER ZINC FINGER PROTEIN 1"/>
    <property type="match status" value="1"/>
</dbReference>
<gene>
    <name evidence="5" type="ORF">QCA50_014340</name>
</gene>
<evidence type="ECO:0000256" key="2">
    <source>
        <dbReference type="ARBA" id="ARBA00022737"/>
    </source>
</evidence>
<evidence type="ECO:0000256" key="3">
    <source>
        <dbReference type="ARBA" id="ARBA00022771"/>
    </source>
</evidence>
<comment type="caution">
    <text evidence="5">The sequence shown here is derived from an EMBL/GenBank/DDBJ whole genome shotgun (WGS) entry which is preliminary data.</text>
</comment>
<dbReference type="PANTHER" id="PTHR23057:SF0">
    <property type="entry name" value="JUXTAPOSED WITH ANOTHER ZINC FINGER PROTEIN 1"/>
    <property type="match status" value="1"/>
</dbReference>
<proteinExistence type="predicted"/>
<dbReference type="GO" id="GO:0005634">
    <property type="term" value="C:nucleus"/>
    <property type="evidence" value="ECO:0007669"/>
    <property type="project" value="TreeGrafter"/>
</dbReference>
<sequence length="368" mass="40269">MDSYAPPSTHYIPSREIEPIPVQISRAQLPQRQVFSRNNSLINKMSWSEQVDSLMASQSFPFSSSLHISRSPSPCPISLSPAPFSPGGSLNRIHNLEQDFCSNFSCCGLCLAGMHQLIDHFEENHVVVFDKDGRPIYPVTQDTTSSQTKSHEPSKQCNSIIINYPSSQPPLAPGSTLSEGIGKDARLAFQAEHLSNPNRLFSDIMADFDPFDFESYPSSSSSSSASSSVLSSPVPSEPVCLPPSLFTVQPPPASMQHDQDMMIDVVDVTSSISAQVHGENDQRSVLIGRPPKPRVFDVGGRRAKVVDGHSPQKRRDREKAFKCPHPGCSKQYLNPNGLKYHLEKGTCTIDPAYAPSASSETEATPMQV</sequence>
<dbReference type="InterPro" id="IPR051580">
    <property type="entry name" value="ZnF-Chromatin_assoc"/>
</dbReference>
<keyword evidence="6" id="KW-1185">Reference proteome</keyword>
<protein>
    <recommendedName>
        <fullName evidence="7">C2H2-type domain-containing protein</fullName>
    </recommendedName>
</protein>
<evidence type="ECO:0000313" key="5">
    <source>
        <dbReference type="EMBL" id="KAK7682540.1"/>
    </source>
</evidence>
<keyword evidence="3" id="KW-0863">Zinc-finger</keyword>
<dbReference type="EMBL" id="JASBNA010000035">
    <property type="protein sequence ID" value="KAK7682540.1"/>
    <property type="molecule type" value="Genomic_DNA"/>
</dbReference>
<reference evidence="5 6" key="1">
    <citation type="submission" date="2022-09" db="EMBL/GenBank/DDBJ databases">
        <authorList>
            <person name="Palmer J.M."/>
        </authorList>
    </citation>
    <scope>NUCLEOTIDE SEQUENCE [LARGE SCALE GENOMIC DNA]</scope>
    <source>
        <strain evidence="5 6">DSM 7382</strain>
    </source>
</reference>
<dbReference type="Proteomes" id="UP001385951">
    <property type="component" value="Unassembled WGS sequence"/>
</dbReference>
<evidence type="ECO:0000256" key="1">
    <source>
        <dbReference type="ARBA" id="ARBA00022723"/>
    </source>
</evidence>
<dbReference type="AlphaFoldDB" id="A0AAW0G0K6"/>
<dbReference type="GO" id="GO:0008270">
    <property type="term" value="F:zinc ion binding"/>
    <property type="evidence" value="ECO:0007669"/>
    <property type="project" value="UniProtKB-KW"/>
</dbReference>
<dbReference type="Gene3D" id="3.30.160.60">
    <property type="entry name" value="Classic Zinc Finger"/>
    <property type="match status" value="1"/>
</dbReference>
<evidence type="ECO:0000313" key="6">
    <source>
        <dbReference type="Proteomes" id="UP001385951"/>
    </source>
</evidence>
<keyword evidence="1" id="KW-0479">Metal-binding</keyword>
<keyword evidence="2" id="KW-0677">Repeat</keyword>
<keyword evidence="4" id="KW-0862">Zinc</keyword>
<organism evidence="5 6">
    <name type="scientific">Cerrena zonata</name>
    <dbReference type="NCBI Taxonomy" id="2478898"/>
    <lineage>
        <taxon>Eukaryota</taxon>
        <taxon>Fungi</taxon>
        <taxon>Dikarya</taxon>
        <taxon>Basidiomycota</taxon>
        <taxon>Agaricomycotina</taxon>
        <taxon>Agaricomycetes</taxon>
        <taxon>Polyporales</taxon>
        <taxon>Cerrenaceae</taxon>
        <taxon>Cerrena</taxon>
    </lineage>
</organism>
<accession>A0AAW0G0K6</accession>
<evidence type="ECO:0008006" key="7">
    <source>
        <dbReference type="Google" id="ProtNLM"/>
    </source>
</evidence>
<name>A0AAW0G0K6_9APHY</name>